<dbReference type="EMBL" id="CM042057">
    <property type="protein sequence ID" value="KAI3691980.1"/>
    <property type="molecule type" value="Genomic_DNA"/>
</dbReference>
<keyword evidence="2" id="KW-1185">Reference proteome</keyword>
<comment type="caution">
    <text evidence="1">The sequence shown here is derived from an EMBL/GenBank/DDBJ whole genome shotgun (WGS) entry which is preliminary data.</text>
</comment>
<organism evidence="1 2">
    <name type="scientific">Arctium lappa</name>
    <name type="common">Greater burdock</name>
    <name type="synonym">Lappa major</name>
    <dbReference type="NCBI Taxonomy" id="4217"/>
    <lineage>
        <taxon>Eukaryota</taxon>
        <taxon>Viridiplantae</taxon>
        <taxon>Streptophyta</taxon>
        <taxon>Embryophyta</taxon>
        <taxon>Tracheophyta</taxon>
        <taxon>Spermatophyta</taxon>
        <taxon>Magnoliopsida</taxon>
        <taxon>eudicotyledons</taxon>
        <taxon>Gunneridae</taxon>
        <taxon>Pentapetalae</taxon>
        <taxon>asterids</taxon>
        <taxon>campanulids</taxon>
        <taxon>Asterales</taxon>
        <taxon>Asteraceae</taxon>
        <taxon>Carduoideae</taxon>
        <taxon>Cardueae</taxon>
        <taxon>Arctiinae</taxon>
        <taxon>Arctium</taxon>
    </lineage>
</organism>
<evidence type="ECO:0000313" key="1">
    <source>
        <dbReference type="EMBL" id="KAI3691980.1"/>
    </source>
</evidence>
<proteinExistence type="predicted"/>
<name>A0ACB8Z3W9_ARCLA</name>
<evidence type="ECO:0000313" key="2">
    <source>
        <dbReference type="Proteomes" id="UP001055879"/>
    </source>
</evidence>
<sequence length="393" mass="44710">MGLGSVLKMGIDGVPSKLAFFVVDKLNTRDMQLDVKTGSIAITVEYVHDLLGLPIGGIDLINSEDRDFGLKLTKEWRRQFQKLNIRPTDIRRKIFQTNESDFMFKMNFLVLFVNLMADCNTMGSCNLSLISKLKNEEMINQIDWSKYIYDRLKTSKEKWKMDNDLCFYAGPLTYLTISDETVTKFKTGFEKLFVTVENHTKESKEDAVDEGKGKSNPMAIIVYEQVDDIKEFDACWECPQFVEAVTEKVELEVQKSEIRKSMSNSLSSEGGIEALGFDLGISPEKKESRSNTVQSKVSGPHSVLRHSSSEQTRDKGKRAVTFSLIPMTSYFDDSEEAQRDDKPFENNNRGCSRLVNPGEHLRSPFVKRCVDFNVSSEEKRIHEWASAAFGDTL</sequence>
<accession>A0ACB8Z3W9</accession>
<gene>
    <name evidence="1" type="ORF">L6452_31784</name>
</gene>
<dbReference type="Proteomes" id="UP001055879">
    <property type="component" value="Linkage Group LG11"/>
</dbReference>
<reference evidence="2" key="1">
    <citation type="journal article" date="2022" name="Mol. Ecol. Resour.">
        <title>The genomes of chicory, endive, great burdock and yacon provide insights into Asteraceae palaeo-polyploidization history and plant inulin production.</title>
        <authorList>
            <person name="Fan W."/>
            <person name="Wang S."/>
            <person name="Wang H."/>
            <person name="Wang A."/>
            <person name="Jiang F."/>
            <person name="Liu H."/>
            <person name="Zhao H."/>
            <person name="Xu D."/>
            <person name="Zhang Y."/>
        </authorList>
    </citation>
    <scope>NUCLEOTIDE SEQUENCE [LARGE SCALE GENOMIC DNA]</scope>
    <source>
        <strain evidence="2">cv. Niubang</strain>
    </source>
</reference>
<reference evidence="1 2" key="2">
    <citation type="journal article" date="2022" name="Mol. Ecol. Resour.">
        <title>The genomes of chicory, endive, great burdock and yacon provide insights into Asteraceae paleo-polyploidization history and plant inulin production.</title>
        <authorList>
            <person name="Fan W."/>
            <person name="Wang S."/>
            <person name="Wang H."/>
            <person name="Wang A."/>
            <person name="Jiang F."/>
            <person name="Liu H."/>
            <person name="Zhao H."/>
            <person name="Xu D."/>
            <person name="Zhang Y."/>
        </authorList>
    </citation>
    <scope>NUCLEOTIDE SEQUENCE [LARGE SCALE GENOMIC DNA]</scope>
    <source>
        <strain evidence="2">cv. Niubang</strain>
    </source>
</reference>
<protein>
    <submittedName>
        <fullName evidence="1">Uncharacterized protein</fullName>
    </submittedName>
</protein>